<dbReference type="SUPFAM" id="SSF51735">
    <property type="entry name" value="NAD(P)-binding Rossmann-fold domains"/>
    <property type="match status" value="1"/>
</dbReference>
<sequence length="393" mass="44226">MAESRQAVIFGASGISGWAITRAAVLSTGASSFKKVIGFTSRPLSMKESGLPEDPKLELRSGLDLTRSLDDVTRFLASIDGIQNTSHVYFTAYIHGAFGATDSEARTKINVTILRNAVLAIERLSPALQFWTLQSGAKWYGTEFSHILKPKSPFKETAPRIPRPYADHCFYYPQIDLLEELSRGKKWSYANIIPDSIIGFVPNGNPMTIAHPIGLYLSLWKSLQETDIVPFPGTETSYRTLHTDSAQDLLGDFTIYVSMQPDKTAGRSFNIADNDGVTWESTWPGICSCFGLKGTGPLDDPSFLQGERWVMEQKSDWANWEEAQGLKRGTIEKAPWEFFTIIVGYYSEVNRNLDISEARRIGWDRTYDAVQSYHNTFERLRLAKMLPSRYLPY</sequence>
<dbReference type="Pfam" id="PF22917">
    <property type="entry name" value="PRISE"/>
    <property type="match status" value="1"/>
</dbReference>
<proteinExistence type="predicted"/>
<evidence type="ECO:0000259" key="1">
    <source>
        <dbReference type="Pfam" id="PF22917"/>
    </source>
</evidence>
<organism evidence="2 3">
    <name type="scientific">Cladophialophora chaetospira</name>
    <dbReference type="NCBI Taxonomy" id="386627"/>
    <lineage>
        <taxon>Eukaryota</taxon>
        <taxon>Fungi</taxon>
        <taxon>Dikarya</taxon>
        <taxon>Ascomycota</taxon>
        <taxon>Pezizomycotina</taxon>
        <taxon>Eurotiomycetes</taxon>
        <taxon>Chaetothyriomycetidae</taxon>
        <taxon>Chaetothyriales</taxon>
        <taxon>Herpotrichiellaceae</taxon>
        <taxon>Cladophialophora</taxon>
    </lineage>
</organism>
<evidence type="ECO:0000313" key="2">
    <source>
        <dbReference type="EMBL" id="KAJ9611201.1"/>
    </source>
</evidence>
<dbReference type="Proteomes" id="UP001172673">
    <property type="component" value="Unassembled WGS sequence"/>
</dbReference>
<name>A0AA38XD14_9EURO</name>
<protein>
    <recommendedName>
        <fullName evidence="1">PRISE-like Rossmann-fold domain-containing protein</fullName>
    </recommendedName>
</protein>
<dbReference type="PANTHER" id="PTHR32487">
    <property type="entry name" value="3-OXO-DELTA(4,5)-STEROID 5-BETA-REDUCTASE"/>
    <property type="match status" value="1"/>
</dbReference>
<dbReference type="PANTHER" id="PTHR32487:SF8">
    <property type="entry name" value="NAD-DEPENDENT EPIMERASE_DEHYDRATASE DOMAIN-CONTAINING PROTEIN"/>
    <property type="match status" value="1"/>
</dbReference>
<dbReference type="EMBL" id="JAPDRK010000006">
    <property type="protein sequence ID" value="KAJ9611201.1"/>
    <property type="molecule type" value="Genomic_DNA"/>
</dbReference>
<dbReference type="Gene3D" id="3.40.50.720">
    <property type="entry name" value="NAD(P)-binding Rossmann-like Domain"/>
    <property type="match status" value="1"/>
</dbReference>
<accession>A0AA38XD14</accession>
<dbReference type="InterPro" id="IPR036291">
    <property type="entry name" value="NAD(P)-bd_dom_sf"/>
</dbReference>
<dbReference type="InterPro" id="IPR055222">
    <property type="entry name" value="PRISE-like_Rossmann-fold"/>
</dbReference>
<keyword evidence="3" id="KW-1185">Reference proteome</keyword>
<gene>
    <name evidence="2" type="ORF">H2200_004384</name>
</gene>
<dbReference type="AlphaFoldDB" id="A0AA38XD14"/>
<reference evidence="2" key="1">
    <citation type="submission" date="2022-10" db="EMBL/GenBank/DDBJ databases">
        <title>Culturing micro-colonial fungi from biological soil crusts in the Mojave desert and describing Neophaeococcomyces mojavensis, and introducing the new genera and species Taxawa tesnikishii.</title>
        <authorList>
            <person name="Kurbessoian T."/>
            <person name="Stajich J.E."/>
        </authorList>
    </citation>
    <scope>NUCLEOTIDE SEQUENCE</scope>
    <source>
        <strain evidence="2">TK_41</strain>
    </source>
</reference>
<comment type="caution">
    <text evidence="2">The sequence shown here is derived from an EMBL/GenBank/DDBJ whole genome shotgun (WGS) entry which is preliminary data.</text>
</comment>
<dbReference type="CDD" id="cd08948">
    <property type="entry name" value="5beta-POR_like_SDR_a"/>
    <property type="match status" value="1"/>
</dbReference>
<feature type="domain" description="PRISE-like Rossmann-fold" evidence="1">
    <location>
        <begin position="7"/>
        <end position="387"/>
    </location>
</feature>
<evidence type="ECO:0000313" key="3">
    <source>
        <dbReference type="Proteomes" id="UP001172673"/>
    </source>
</evidence>